<dbReference type="PANTHER" id="PTHR11361:SF99">
    <property type="entry name" value="DNA MISMATCH REPAIR PROTEIN"/>
    <property type="match status" value="1"/>
</dbReference>
<dbReference type="Proteomes" id="UP000324233">
    <property type="component" value="Chromosome"/>
</dbReference>
<dbReference type="SUPFAM" id="SSF52540">
    <property type="entry name" value="P-loop containing nucleoside triphosphate hydrolases"/>
    <property type="match status" value="1"/>
</dbReference>
<dbReference type="SUPFAM" id="SSF48334">
    <property type="entry name" value="DNA repair protein MutS, domain III"/>
    <property type="match status" value="1"/>
</dbReference>
<keyword evidence="4" id="KW-1133">Transmembrane helix</keyword>
<reference evidence="6 7" key="1">
    <citation type="submission" date="2019-08" db="EMBL/GenBank/DDBJ databases">
        <title>Deep-cultivation of Planctomycetes and their phenomic and genomic characterization uncovers novel biology.</title>
        <authorList>
            <person name="Wiegand S."/>
            <person name="Jogler M."/>
            <person name="Boedeker C."/>
            <person name="Pinto D."/>
            <person name="Vollmers J."/>
            <person name="Rivas-Marin E."/>
            <person name="Kohn T."/>
            <person name="Peeters S.H."/>
            <person name="Heuer A."/>
            <person name="Rast P."/>
            <person name="Oberbeckmann S."/>
            <person name="Bunk B."/>
            <person name="Jeske O."/>
            <person name="Meyerdierks A."/>
            <person name="Storesund J.E."/>
            <person name="Kallscheuer N."/>
            <person name="Luecker S."/>
            <person name="Lage O.M."/>
            <person name="Pohl T."/>
            <person name="Merkel B.J."/>
            <person name="Hornburger P."/>
            <person name="Mueller R.-W."/>
            <person name="Bruemmer F."/>
            <person name="Labrenz M."/>
            <person name="Spormann A.M."/>
            <person name="Op den Camp H."/>
            <person name="Overmann J."/>
            <person name="Amann R."/>
            <person name="Jetten M.S.M."/>
            <person name="Mascher T."/>
            <person name="Medema M.H."/>
            <person name="Devos D.P."/>
            <person name="Kaster A.-K."/>
            <person name="Ovreas L."/>
            <person name="Rohde M."/>
            <person name="Galperin M.Y."/>
            <person name="Jogler C."/>
        </authorList>
    </citation>
    <scope>NUCLEOTIDE SEQUENCE [LARGE SCALE GENOMIC DNA]</scope>
    <source>
        <strain evidence="6 7">OJF2</strain>
    </source>
</reference>
<accession>A0A5B9VXG0</accession>
<evidence type="ECO:0000313" key="6">
    <source>
        <dbReference type="EMBL" id="QEH32647.1"/>
    </source>
</evidence>
<evidence type="ECO:0000259" key="5">
    <source>
        <dbReference type="SMART" id="SM00534"/>
    </source>
</evidence>
<proteinExistence type="predicted"/>
<dbReference type="GO" id="GO:0016787">
    <property type="term" value="F:hydrolase activity"/>
    <property type="evidence" value="ECO:0007669"/>
    <property type="project" value="UniProtKB-KW"/>
</dbReference>
<dbReference type="Pfam" id="PF00488">
    <property type="entry name" value="MutS_V"/>
    <property type="match status" value="1"/>
</dbReference>
<keyword evidence="1" id="KW-0547">Nucleotide-binding</keyword>
<evidence type="ECO:0000256" key="3">
    <source>
        <dbReference type="ARBA" id="ARBA00023125"/>
    </source>
</evidence>
<keyword evidence="7" id="KW-1185">Reference proteome</keyword>
<evidence type="ECO:0000256" key="4">
    <source>
        <dbReference type="SAM" id="Phobius"/>
    </source>
</evidence>
<name>A0A5B9VXG0_9BACT</name>
<feature type="transmembrane region" description="Helical" evidence="4">
    <location>
        <begin position="71"/>
        <end position="90"/>
    </location>
</feature>
<dbReference type="InterPro" id="IPR000432">
    <property type="entry name" value="DNA_mismatch_repair_MutS_C"/>
</dbReference>
<keyword evidence="2" id="KW-0067">ATP-binding</keyword>
<feature type="domain" description="DNA mismatch repair proteins mutS family" evidence="5">
    <location>
        <begin position="432"/>
        <end position="608"/>
    </location>
</feature>
<dbReference type="GO" id="GO:0005829">
    <property type="term" value="C:cytosol"/>
    <property type="evidence" value="ECO:0007669"/>
    <property type="project" value="TreeGrafter"/>
</dbReference>
<evidence type="ECO:0000313" key="7">
    <source>
        <dbReference type="Proteomes" id="UP000324233"/>
    </source>
</evidence>
<dbReference type="GO" id="GO:0004519">
    <property type="term" value="F:endonuclease activity"/>
    <property type="evidence" value="ECO:0007669"/>
    <property type="project" value="UniProtKB-KW"/>
</dbReference>
<dbReference type="GO" id="GO:0005524">
    <property type="term" value="F:ATP binding"/>
    <property type="evidence" value="ECO:0007669"/>
    <property type="project" value="UniProtKB-KW"/>
</dbReference>
<feature type="transmembrane region" description="Helical" evidence="4">
    <location>
        <begin position="223"/>
        <end position="243"/>
    </location>
</feature>
<dbReference type="GO" id="GO:0006298">
    <property type="term" value="P:mismatch repair"/>
    <property type="evidence" value="ECO:0007669"/>
    <property type="project" value="InterPro"/>
</dbReference>
<keyword evidence="4" id="KW-0812">Transmembrane</keyword>
<dbReference type="PANTHER" id="PTHR11361">
    <property type="entry name" value="DNA MISMATCH REPAIR PROTEIN MUTS FAMILY MEMBER"/>
    <property type="match status" value="1"/>
</dbReference>
<evidence type="ECO:0000256" key="1">
    <source>
        <dbReference type="ARBA" id="ARBA00022741"/>
    </source>
</evidence>
<dbReference type="KEGG" id="agv:OJF2_11260"/>
<keyword evidence="6" id="KW-0255">Endonuclease</keyword>
<organism evidence="6 7">
    <name type="scientific">Aquisphaera giovannonii</name>
    <dbReference type="NCBI Taxonomy" id="406548"/>
    <lineage>
        <taxon>Bacteria</taxon>
        <taxon>Pseudomonadati</taxon>
        <taxon>Planctomycetota</taxon>
        <taxon>Planctomycetia</taxon>
        <taxon>Isosphaerales</taxon>
        <taxon>Isosphaeraceae</taxon>
        <taxon>Aquisphaera</taxon>
    </lineage>
</organism>
<evidence type="ECO:0000256" key="2">
    <source>
        <dbReference type="ARBA" id="ARBA00022840"/>
    </source>
</evidence>
<dbReference type="EMBL" id="CP042997">
    <property type="protein sequence ID" value="QEH32647.1"/>
    <property type="molecule type" value="Genomic_DNA"/>
</dbReference>
<sequence>MMGCDVPNDAGERPASAGLRAEYGRRLEDRRAAQARWSKLEGRVADARLAAFAAALAVGFLAFWLRRVGPLWLAPIGVAFLALVLVHEPLRRRSRRMARAAEFYSRGVDRMADRWAGKGVAGLHFLDLDHPYAADLDLFGVGSLFERLCTARTRSGEDTLAGWLLRPSTPAQIAGRHEAVDELRPRLDLREDLELLGADVRSGIDPEALAAWGRSPRVFPGRALRVAAATLAAAGALALIGWAFLGTGLLPLAAVLAVEWAFAYALSGRARRVLEAVDRRAQDLVLLGALLDRLEREPFRAARLGQLRMALEARGRPASEPIRRLARLVHLLDARRNQLLAPFAAVLLWGTQFAMAIDAWRGEEGPAIADWLAAMGEFEALCALAAYAAENPEDPWPEVVPGGARFEARAIGHPLIPAAKCVRNDVELGGEARALVVSGSNMSGKSTLLRTVGVAAVMSFAGLPVRAAGLRISPLSIGATLRIQDSLQAGKSRFFAEITRVRQVVGLAAGPPPLLFLFDEIFHGTNSHDRTIGAEAVLRGLIDRGAIGLITTHDLALAAIVDRIGGGARNVHFEDRFEGGRMHFDYTMRPGVVEHSNALALMRAVGLDV</sequence>
<dbReference type="AlphaFoldDB" id="A0A5B9VXG0"/>
<gene>
    <name evidence="6" type="primary">mutS2_1</name>
    <name evidence="6" type="ORF">OJF2_11260</name>
</gene>
<dbReference type="Gene3D" id="3.40.50.300">
    <property type="entry name" value="P-loop containing nucleotide triphosphate hydrolases"/>
    <property type="match status" value="1"/>
</dbReference>
<dbReference type="GO" id="GO:0030983">
    <property type="term" value="F:mismatched DNA binding"/>
    <property type="evidence" value="ECO:0007669"/>
    <property type="project" value="InterPro"/>
</dbReference>
<feature type="transmembrane region" description="Helical" evidence="4">
    <location>
        <begin position="47"/>
        <end position="65"/>
    </location>
</feature>
<dbReference type="SMART" id="SM00534">
    <property type="entry name" value="MUTSac"/>
    <property type="match status" value="1"/>
</dbReference>
<dbReference type="InterPro" id="IPR036187">
    <property type="entry name" value="DNA_mismatch_repair_MutS_sf"/>
</dbReference>
<dbReference type="EC" id="3.1.-.-" evidence="6"/>
<keyword evidence="4" id="KW-0472">Membrane</keyword>
<dbReference type="InterPro" id="IPR027417">
    <property type="entry name" value="P-loop_NTPase"/>
</dbReference>
<keyword evidence="6" id="KW-0378">Hydrolase</keyword>
<dbReference type="GO" id="GO:0140664">
    <property type="term" value="F:ATP-dependent DNA damage sensor activity"/>
    <property type="evidence" value="ECO:0007669"/>
    <property type="project" value="InterPro"/>
</dbReference>
<dbReference type="InterPro" id="IPR045076">
    <property type="entry name" value="MutS"/>
</dbReference>
<protein>
    <submittedName>
        <fullName evidence="6">Endonuclease MutS2</fullName>
        <ecNumber evidence="6">3.1.-.-</ecNumber>
    </submittedName>
</protein>
<keyword evidence="6" id="KW-0540">Nuclease</keyword>
<keyword evidence="3" id="KW-0238">DNA-binding</keyword>